<evidence type="ECO:0000313" key="6">
    <source>
        <dbReference type="Proteomes" id="UP001163105"/>
    </source>
</evidence>
<name>A0AB34G5Z8_9HYPO</name>
<dbReference type="InterPro" id="IPR011430">
    <property type="entry name" value="UTP20_N"/>
</dbReference>
<feature type="repeat" description="ARM" evidence="1">
    <location>
        <begin position="1224"/>
        <end position="1253"/>
    </location>
</feature>
<evidence type="ECO:0000313" key="5">
    <source>
        <dbReference type="EMBL" id="KAJ6445976.1"/>
    </source>
</evidence>
<feature type="domain" description="U3 small nucleolar RNA-associated protein 20 N-terminal" evidence="3">
    <location>
        <begin position="905"/>
        <end position="1515"/>
    </location>
</feature>
<evidence type="ECO:0000259" key="4">
    <source>
        <dbReference type="Pfam" id="PF20416"/>
    </source>
</evidence>
<reference evidence="5" key="1">
    <citation type="submission" date="2023-01" db="EMBL/GenBank/DDBJ databases">
        <title>The growth and conidiation of Purpureocillium lavendulum are regulated by nitrogen source and histone H3K14 acetylation.</title>
        <authorList>
            <person name="Tang P."/>
            <person name="Han J."/>
            <person name="Zhang C."/>
            <person name="Tang P."/>
            <person name="Qi F."/>
            <person name="Zhang K."/>
            <person name="Liang L."/>
        </authorList>
    </citation>
    <scope>NUCLEOTIDE SEQUENCE</scope>
    <source>
        <strain evidence="5">YMF1.00683</strain>
    </source>
</reference>
<organism evidence="5 6">
    <name type="scientific">Purpureocillium lavendulum</name>
    <dbReference type="NCBI Taxonomy" id="1247861"/>
    <lineage>
        <taxon>Eukaryota</taxon>
        <taxon>Fungi</taxon>
        <taxon>Dikarya</taxon>
        <taxon>Ascomycota</taxon>
        <taxon>Pezizomycotina</taxon>
        <taxon>Sordariomycetes</taxon>
        <taxon>Hypocreomycetidae</taxon>
        <taxon>Hypocreales</taxon>
        <taxon>Ophiocordycipitaceae</taxon>
        <taxon>Purpureocillium</taxon>
    </lineage>
</organism>
<feature type="region of interest" description="Disordered" evidence="2">
    <location>
        <begin position="1676"/>
        <end position="1697"/>
    </location>
</feature>
<dbReference type="Proteomes" id="UP001163105">
    <property type="component" value="Unassembled WGS sequence"/>
</dbReference>
<protein>
    <submittedName>
        <fullName evidence="5">Heat repeat protein</fullName>
    </submittedName>
</protein>
<feature type="region of interest" description="Disordered" evidence="2">
    <location>
        <begin position="2592"/>
        <end position="2643"/>
    </location>
</feature>
<feature type="compositionally biased region" description="Basic residues" evidence="2">
    <location>
        <begin position="2613"/>
        <end position="2629"/>
    </location>
</feature>
<dbReference type="GO" id="GO:0032040">
    <property type="term" value="C:small-subunit processome"/>
    <property type="evidence" value="ECO:0007669"/>
    <property type="project" value="TreeGrafter"/>
</dbReference>
<dbReference type="SUPFAM" id="SSF48371">
    <property type="entry name" value="ARM repeat"/>
    <property type="match status" value="2"/>
</dbReference>
<dbReference type="PROSITE" id="PS50176">
    <property type="entry name" value="ARM_REPEAT"/>
    <property type="match status" value="1"/>
</dbReference>
<dbReference type="Gene3D" id="1.25.10.10">
    <property type="entry name" value="Leucine-rich Repeat Variant"/>
    <property type="match status" value="3"/>
</dbReference>
<dbReference type="Pfam" id="PF07539">
    <property type="entry name" value="UTP20_N"/>
    <property type="match status" value="1"/>
</dbReference>
<accession>A0AB34G5Z8</accession>
<dbReference type="EMBL" id="JAQHRD010000001">
    <property type="protein sequence ID" value="KAJ6445976.1"/>
    <property type="molecule type" value="Genomic_DNA"/>
</dbReference>
<dbReference type="InterPro" id="IPR000225">
    <property type="entry name" value="Armadillo"/>
</dbReference>
<proteinExistence type="predicted"/>
<keyword evidence="6" id="KW-1185">Reference proteome</keyword>
<dbReference type="InterPro" id="IPR011989">
    <property type="entry name" value="ARM-like"/>
</dbReference>
<dbReference type="InterPro" id="IPR016024">
    <property type="entry name" value="ARM-type_fold"/>
</dbReference>
<evidence type="ECO:0000256" key="1">
    <source>
        <dbReference type="PROSITE-ProRule" id="PRU00259"/>
    </source>
</evidence>
<comment type="caution">
    <text evidence="5">The sequence shown here is derived from an EMBL/GenBank/DDBJ whole genome shotgun (WGS) entry which is preliminary data.</text>
</comment>
<feature type="region of interest" description="Disordered" evidence="2">
    <location>
        <begin position="638"/>
        <end position="659"/>
    </location>
</feature>
<dbReference type="InterPro" id="IPR046523">
    <property type="entry name" value="UTP20_dom"/>
</dbReference>
<dbReference type="Pfam" id="PF20416">
    <property type="entry name" value="UTP20"/>
    <property type="match status" value="1"/>
</dbReference>
<evidence type="ECO:0000259" key="3">
    <source>
        <dbReference type="Pfam" id="PF07539"/>
    </source>
</evidence>
<feature type="region of interest" description="Disordered" evidence="2">
    <location>
        <begin position="1"/>
        <end position="22"/>
    </location>
</feature>
<feature type="domain" description="U3 small nucleolar RNA-associated protein 20" evidence="4">
    <location>
        <begin position="1724"/>
        <end position="1942"/>
    </location>
</feature>
<gene>
    <name evidence="5" type="primary">UTP20</name>
    <name evidence="5" type="ORF">O9K51_00743</name>
</gene>
<sequence>MPSKTSGRIEKVRKNKFSTPHQKNHRWESFSTKIAKFNSLQPLRKVRRHDLDSEDLSATTSYFQNGLQKWGELNISKPFCAFRRDVLPLSESLAQIVHFEDRIMGHLADYISLQDKDALEPLLDLLTAFAHDLGVRFEKYYSQSLALLLAIAGKPQNVEVIEWTFGALAFLFKYLSKLLVPDLRPTFDVMAPLLGKSKQPQHIARFAAEAMSFLIRKAAAPSHRETALKPLVEHIKNDLRSVAEDRQFTLYKDGLMTMFAEAIKGTEYSIHSVGSAIITTLIDAIPEDESRLARETVWTDVACGVLTSTIHHATADTFKDAAEDILSGIQAKKERIQESSVQWQTVPLIRLLGVMAGVRRGSRIQAWDRLVRELVSILSITGKSSEDVRQDENDILWTSVISKVAIVWHHAPIDALIPHISSLNQSLTRGPLMHWFIAFCAYFCDLDTNRFGSLFRSEFQRFVATHWSQGENEDVLCVLLPRMIKNRAFPPVGEKDCCRLPQAWQDQIVSKFERLEISPFPERGPYNKDPQEWRDRCLPKYAGLLHLLEITAVHPSTNARIAELLLRKLKLALRPSSSLASDEVNFIVSQGFHAYLRMSKASGSVDSTLSPLLRAAVPRFGRSVGFLRAYLAYESMHQDKSQGNDKSSSPGSETSASEEDPVVAALVENLSSPSHDIRLASLELLKAMDATHGLSDCVDIMIQVEQMPLALENTRTIAMLLRKLGQLYASVDQSSWLGLGVPRFIFGMLTVKLSPVWDNAVEALRLIAQTKPGEDAVATIAFQWLETQSTRWTPPNSELAGAGRRIYTDFECTALDRLEKAADGILDLTEKADGMLLREFDDKQQLAEPTAVTARARALKVLNATPSIAEKRSRQLVPHFLSWALEEDEANNVFSEEMPALEGSSWSLTDRKAMLGVFSQFVNPKVLYKHEKVYEALLQLMENGDIEVQKLALKAILAWKQEGVKSYQENLEYLLDEARFKNELAVFLQSDDIIKPEHRPELLPVLLRLLYGRTISKKGAASGRNGLQATRLAVLRNLSVEDMGSFLNIAAGKLKDVRVVVSAPQRDKLFSEPIISVRKQMGFLNMISSLISELGTNVDPYMDTLVNTVLYCLVYSCRHLGGSSAEPATDAEDHEEKGSDQSLLKAARSLGIKCLNSLFQNAQGFQWDPYQDIILVDVVAPRLENLPLETTQGVSGMMQLMSTWSALPKSALFLGPHGKSLPEGALPKLIACLSIEKTKDEVKTFVLGILQNLVKLALAPAKESEFNEVIKAELLDPNAEAMLANISGVVKTSAISNDLLEACVETILAFAPILQDLRDAQSVIRICSFLLQQPPRRVNPKTKGRILLIVERFVALPDAAEDPVLLGEVYNTLSSLFSYFKDRENRQSLSRAMIAISEQDAEVAEIASLCKELNSFKEGRLDEPDYDRRLASFTAISTQKDVPWTPKQWLPLLHNLIFFIRVDEEFGVLASNSADGIRRFVQTVADCTNSDLSKGFDDQMRTVILPSIYSGARDSSETVRREYLRVFGFLLTVMPDWDPVADLGGLLNDRQEDSSEPSFFFNILSPATARQLEALNALQSANEIKEMSSQNLGQFFIPLLEHFVYGRADGGDDHGLGAQATTTIGSLAASLHWNHWRTTFHRYISYIESRPEAQKQTVRLLGKFVDALVLSVPDPTTEAMDVDESEAPQPEAKRLRQTAPKISQLTTDVLDYFLPPLVKHLHEKDESEVSYRVPVGVVVVKLLKLLPPGQMNQRLAGVLTDICHILRSKSSESRDLARDTLVKIAVILGSSYFGFILKELRGALTRGYQLHVLSYTMHSILVATVPTFAPGDLDHCLPPIVNVIMDDIFGVIGQEKDAEGYTTQTKEIKSSKSQDSMELVAKNASVSHLIHLVKPLQALLLQKVDLKMVRKIDALMGRIGAGLLQNPGAETRDTLVFCYEVIQATYQAQKPETFQKLDPRIRKYLVQKGARKSGERGKTTKHTYKLVRFAFDILRSMFKKHDSLRTPANIDGFIPMLGDAIVDGEDEVKIAAFRLLAVIVKVPFTSDDGKNIFKVAVKEATKSISTSTSTTTDLSQAALKMLSVVLRDRRDVVVKEAAVDMLLGKLKDDFTEPLYRHVTFNFLRSVLDRRIETAVVYDTVDHVGTVMIINDDKDTRDLARGAFFQFIKDYPQKKARWGKQLDFVVANLQYKREGGRLSIMEVIHLLLMKSSDEFVQEVAGTCFLPLFFVLANDDSDKCKLAAGELLKEIFHKSDKERIQKYLSLLRSWLQKDDNPSVLRLALQIFGYYFESNDDAQKNTNDCKLVLDKSAGILGSDDVSVMDEQLVETTLGVVRLFTTTMRAQTLSADREEMWADVAGCLRHPQPAVKLAAVKLINSYLVDFAKQKSSTSSGETIQGSHGLSLAIDDVYRLARVSLGTLNGNEVDEAVASELVQVLVFLGSCLPATLDVADETGMEAPDEEDEAEAADDEDDERKKNLDYLFWRLSHILRKEVRPRAFAINGKVAAMEIMETTFRRRSLKQTRPSLKTILSPLQQLTDPSIPTPFSNDEVFKTKLEGIKTRAQILMDSLQKKFGTSEYSTVLMQVREEVKARRQQRSAKRKIEAIAQPEKYGRDKRKKFEKNRDRRKVRSREQKQARQSFKGW</sequence>
<evidence type="ECO:0000256" key="2">
    <source>
        <dbReference type="SAM" id="MobiDB-lite"/>
    </source>
</evidence>
<dbReference type="PANTHER" id="PTHR17695:SF11">
    <property type="entry name" value="SMALL SUBUNIT PROCESSOME COMPONENT 20 HOMOLOG"/>
    <property type="match status" value="1"/>
</dbReference>
<dbReference type="GO" id="GO:0030686">
    <property type="term" value="C:90S preribosome"/>
    <property type="evidence" value="ECO:0007669"/>
    <property type="project" value="TreeGrafter"/>
</dbReference>
<dbReference type="InterPro" id="IPR052575">
    <property type="entry name" value="SSU_processome_comp_20"/>
</dbReference>
<dbReference type="PANTHER" id="PTHR17695">
    <property type="entry name" value="SMALL SUBUNIT PROCESSOME COMPONENT 20 HOMOLOG"/>
    <property type="match status" value="1"/>
</dbReference>